<dbReference type="PANTHER" id="PTHR16138">
    <property type="entry name" value="MYCOPHENOLIC ACID ACYL-GLUCURONIDE ESTERASE, MITOCHONDRIAL"/>
    <property type="match status" value="1"/>
</dbReference>
<dbReference type="InterPro" id="IPR029058">
    <property type="entry name" value="AB_hydrolase_fold"/>
</dbReference>
<dbReference type="InterPro" id="IPR022742">
    <property type="entry name" value="Hydrolase_4"/>
</dbReference>
<dbReference type="OrthoDB" id="408373at2759"/>
<organism evidence="3 4">
    <name type="scientific">Batrachochytrium dendrobatidis (strain JEL423)</name>
    <dbReference type="NCBI Taxonomy" id="403673"/>
    <lineage>
        <taxon>Eukaryota</taxon>
        <taxon>Fungi</taxon>
        <taxon>Fungi incertae sedis</taxon>
        <taxon>Chytridiomycota</taxon>
        <taxon>Chytridiomycota incertae sedis</taxon>
        <taxon>Chytridiomycetes</taxon>
        <taxon>Rhizophydiales</taxon>
        <taxon>Rhizophydiales incertae sedis</taxon>
        <taxon>Batrachochytrium</taxon>
    </lineage>
</organism>
<reference evidence="3 4" key="1">
    <citation type="submission" date="2006-10" db="EMBL/GenBank/DDBJ databases">
        <title>The Genome Sequence of Batrachochytrium dendrobatidis JEL423.</title>
        <authorList>
            <consortium name="The Broad Institute Genome Sequencing Platform"/>
            <person name="Birren B."/>
            <person name="Lander E."/>
            <person name="Galagan J."/>
            <person name="Cuomo C."/>
            <person name="Devon K."/>
            <person name="Jaffe D."/>
            <person name="Butler J."/>
            <person name="Alvarez P."/>
            <person name="Gnerre S."/>
            <person name="Grabherr M."/>
            <person name="Kleber M."/>
            <person name="Mauceli E."/>
            <person name="Brockman W."/>
            <person name="Young S."/>
            <person name="LaButti K."/>
            <person name="Sykes S."/>
            <person name="DeCaprio D."/>
            <person name="Crawford M."/>
            <person name="Koehrsen M."/>
            <person name="Engels R."/>
            <person name="Montgomery P."/>
            <person name="Pearson M."/>
            <person name="Howarth C."/>
            <person name="Larson L."/>
            <person name="White J."/>
            <person name="O'Leary S."/>
            <person name="Kodira C."/>
            <person name="Zeng Q."/>
            <person name="Yandava C."/>
            <person name="Alvarado L."/>
            <person name="Longcore J."/>
            <person name="James T."/>
        </authorList>
    </citation>
    <scope>NUCLEOTIDE SEQUENCE [LARGE SCALE GENOMIC DNA]</scope>
    <source>
        <strain evidence="3 4">JEL423</strain>
    </source>
</reference>
<feature type="domain" description="Serine aminopeptidase S33" evidence="2">
    <location>
        <begin position="38"/>
        <end position="155"/>
    </location>
</feature>
<dbReference type="AlphaFoldDB" id="A0A177WIB8"/>
<evidence type="ECO:0000313" key="4">
    <source>
        <dbReference type="Proteomes" id="UP000077115"/>
    </source>
</evidence>
<evidence type="ECO:0000259" key="2">
    <source>
        <dbReference type="Pfam" id="PF12146"/>
    </source>
</evidence>
<name>A0A177WIB8_BATDL</name>
<protein>
    <recommendedName>
        <fullName evidence="2">Serine aminopeptidase S33 domain-containing protein</fullName>
    </recommendedName>
</protein>
<dbReference type="VEuPathDB" id="FungiDB:BDEG_23273"/>
<dbReference type="InterPro" id="IPR052382">
    <property type="entry name" value="ABHD10_acyl-thioesterase"/>
</dbReference>
<gene>
    <name evidence="3" type="ORF">BDEG_23273</name>
</gene>
<evidence type="ECO:0000313" key="3">
    <source>
        <dbReference type="EMBL" id="OAJ39424.1"/>
    </source>
</evidence>
<dbReference type="PANTHER" id="PTHR16138:SF7">
    <property type="entry name" value="PALMITOYL-PROTEIN THIOESTERASE ABHD10, MITOCHONDRIAL"/>
    <property type="match status" value="1"/>
</dbReference>
<dbReference type="Pfam" id="PF12146">
    <property type="entry name" value="Hydrolase_4"/>
    <property type="match status" value="1"/>
</dbReference>
<evidence type="ECO:0000256" key="1">
    <source>
        <dbReference type="ARBA" id="ARBA00022801"/>
    </source>
</evidence>
<dbReference type="Gene3D" id="3.40.50.1820">
    <property type="entry name" value="alpha/beta hydrolase"/>
    <property type="match status" value="1"/>
</dbReference>
<dbReference type="Proteomes" id="UP000077115">
    <property type="component" value="Unassembled WGS sequence"/>
</dbReference>
<reference evidence="3 4" key="2">
    <citation type="submission" date="2016-05" db="EMBL/GenBank/DDBJ databases">
        <title>Lineage-specific infection strategies underlie the spectrum of fungal disease in amphibians.</title>
        <authorList>
            <person name="Cuomo C.A."/>
            <person name="Farrer R.A."/>
            <person name="James T."/>
            <person name="Longcore J."/>
            <person name="Birren B."/>
        </authorList>
    </citation>
    <scope>NUCLEOTIDE SEQUENCE [LARGE SCALE GENOMIC DNA]</scope>
    <source>
        <strain evidence="3 4">JEL423</strain>
    </source>
</reference>
<sequence length="271" mass="29729">MLERFEIARSGQYALSCGRQLVSTLGSPQLLPVGRPCILLVNGFRSTFTNSKKARYLEDWCAQQRFHFVTYDHAGHGDSSVAFQDCTIGQWRSDLAVVVEQVTGQHSTICPASPLILVGSSMGLWLSLLVAAYDHPSAISGIIGVGGSINFTERLLKEIPLEIGSVWMRPSRYDPNGYPIHRKLLNSGREHLLVKNTVINCPIELIHGMCDVDVSWEQSAHVALLLNTTSSVVVTLIKDADHRLSAPSDLQVIGQALDRLVEKVSNSNKLG</sequence>
<dbReference type="eggNOG" id="ENOG502QT21">
    <property type="taxonomic scope" value="Eukaryota"/>
</dbReference>
<dbReference type="SUPFAM" id="SSF53474">
    <property type="entry name" value="alpha/beta-Hydrolases"/>
    <property type="match status" value="1"/>
</dbReference>
<keyword evidence="1" id="KW-0378">Hydrolase</keyword>
<dbReference type="EMBL" id="DS022303">
    <property type="protein sequence ID" value="OAJ39424.1"/>
    <property type="molecule type" value="Genomic_DNA"/>
</dbReference>
<accession>A0A177WIB8</accession>
<proteinExistence type="predicted"/>
<dbReference type="STRING" id="403673.A0A177WIB8"/>
<dbReference type="GO" id="GO:0004553">
    <property type="term" value="F:hydrolase activity, hydrolyzing O-glycosyl compounds"/>
    <property type="evidence" value="ECO:0007669"/>
    <property type="project" value="TreeGrafter"/>
</dbReference>